<evidence type="ECO:0000259" key="1">
    <source>
        <dbReference type="Pfam" id="PF04451"/>
    </source>
</evidence>
<proteinExistence type="predicted"/>
<evidence type="ECO:0000313" key="3">
    <source>
        <dbReference type="EMBL" id="QHU07587.1"/>
    </source>
</evidence>
<dbReference type="Pfam" id="PF04451">
    <property type="entry name" value="Capsid_NCLDV"/>
    <property type="match status" value="1"/>
</dbReference>
<dbReference type="SUPFAM" id="SSF49749">
    <property type="entry name" value="Group II dsDNA viruses VP"/>
    <property type="match status" value="2"/>
</dbReference>
<organism evidence="3">
    <name type="scientific">viral metagenome</name>
    <dbReference type="NCBI Taxonomy" id="1070528"/>
    <lineage>
        <taxon>unclassified sequences</taxon>
        <taxon>metagenomes</taxon>
        <taxon>organismal metagenomes</taxon>
    </lineage>
</organism>
<sequence length="492" mass="57126">MGGGLLQLVCRGQQDYYLCKNPDFSLFKYVYKKHTNFAMETVRLDFNNTPLFEPNIYNGEYKCKILRYGDLLKNLYFCCTLPDIYSSSTLAFKWVKNIGNILVKTAIVKVDGNTIDTLTSDWLNIWNELTMGCDDDNLGKLIGNVQELNNPIVINSRKVILSNNKFAYNYYPASSKNNSIPSIKSHKLVVPLSFWFTRNPSLALPLLRLQGNEITLTIRLENTERLYTVYSYDINENVSPLFYNELYSKDLSSGIKKRESINIKTFTKSLNIDPYIEATYVFLDNVERNMIFKKTIINYLVEQLEITSQNSFNVNNLIGNINVNTNKPTKEIIWITRRNDYINKFNSHQNFTASIRQNNNYPILNKASIIWDKTKIIVDDKNNIFYNRIQPYQCHSNVPNEGIYLYSFAINPEKNNPSGYYNAALVETKLRLEFNKYNEFDENYNLNLALNRHNKFKDAGINASLDNYLVDVYSITYNIFEIIGRSVGMKFA</sequence>
<dbReference type="AlphaFoldDB" id="A0A6C0JT24"/>
<dbReference type="Pfam" id="PF16903">
    <property type="entry name" value="Capsid_N"/>
    <property type="match status" value="1"/>
</dbReference>
<reference evidence="3" key="1">
    <citation type="journal article" date="2020" name="Nature">
        <title>Giant virus diversity and host interactions through global metagenomics.</title>
        <authorList>
            <person name="Schulz F."/>
            <person name="Roux S."/>
            <person name="Paez-Espino D."/>
            <person name="Jungbluth S."/>
            <person name="Walsh D.A."/>
            <person name="Denef V.J."/>
            <person name="McMahon K.D."/>
            <person name="Konstantinidis K.T."/>
            <person name="Eloe-Fadrosh E.A."/>
            <person name="Kyrpides N.C."/>
            <person name="Woyke T."/>
        </authorList>
    </citation>
    <scope>NUCLEOTIDE SEQUENCE</scope>
    <source>
        <strain evidence="3">GVMAG-S-1040241-154</strain>
    </source>
</reference>
<dbReference type="InterPro" id="IPR038519">
    <property type="entry name" value="MCP_C_sf"/>
</dbReference>
<dbReference type="InterPro" id="IPR007542">
    <property type="entry name" value="MCP_C"/>
</dbReference>
<dbReference type="InterPro" id="IPR031654">
    <property type="entry name" value="Capsid_N"/>
</dbReference>
<feature type="domain" description="Major capsid protein N-terminal" evidence="2">
    <location>
        <begin position="25"/>
        <end position="284"/>
    </location>
</feature>
<feature type="domain" description="Major capsid protein C-terminal" evidence="1">
    <location>
        <begin position="291"/>
        <end position="482"/>
    </location>
</feature>
<dbReference type="InterPro" id="IPR016112">
    <property type="entry name" value="VP_dsDNA_II"/>
</dbReference>
<dbReference type="GO" id="GO:0005198">
    <property type="term" value="F:structural molecule activity"/>
    <property type="evidence" value="ECO:0007669"/>
    <property type="project" value="InterPro"/>
</dbReference>
<dbReference type="Gene3D" id="2.70.9.10">
    <property type="entry name" value="Adenovirus Type 2 Hexon, domain 4"/>
    <property type="match status" value="1"/>
</dbReference>
<evidence type="ECO:0008006" key="4">
    <source>
        <dbReference type="Google" id="ProtNLM"/>
    </source>
</evidence>
<accession>A0A6C0JT24</accession>
<dbReference type="EMBL" id="MN740684">
    <property type="protein sequence ID" value="QHU07587.1"/>
    <property type="molecule type" value="Genomic_DNA"/>
</dbReference>
<dbReference type="Gene3D" id="2.70.9.20">
    <property type="entry name" value="Major capsid protein Vp54"/>
    <property type="match status" value="1"/>
</dbReference>
<evidence type="ECO:0000259" key="2">
    <source>
        <dbReference type="Pfam" id="PF16903"/>
    </source>
</evidence>
<protein>
    <recommendedName>
        <fullName evidence="4">Major capsid protein N-terminal domain-containing protein</fullName>
    </recommendedName>
</protein>
<name>A0A6C0JT24_9ZZZZ</name>